<dbReference type="PANTHER" id="PTHR46179">
    <property type="entry name" value="ZINC FINGER PROTEIN"/>
    <property type="match status" value="1"/>
</dbReference>
<proteinExistence type="predicted"/>
<dbReference type="InterPro" id="IPR051061">
    <property type="entry name" value="Zinc_finger_trans_reg"/>
</dbReference>
<evidence type="ECO:0000256" key="8">
    <source>
        <dbReference type="PROSITE-ProRule" id="PRU00042"/>
    </source>
</evidence>
<dbReference type="GO" id="GO:0006357">
    <property type="term" value="P:regulation of transcription by RNA polymerase II"/>
    <property type="evidence" value="ECO:0007669"/>
    <property type="project" value="TreeGrafter"/>
</dbReference>
<dbReference type="PROSITE" id="PS00028">
    <property type="entry name" value="ZINC_FINGER_C2H2_1"/>
    <property type="match status" value="1"/>
</dbReference>
<sequence length="397" mass="42678">MVKAHVQKTPQGSKDAPRKKASSVAKKKSGEAVSWPCKITGCSKVFAREADLKRHQRTTKTHTAPGFQCPQCDATFTRTDALRRHQKSRHNGVVIEPTDTIPEVEDDEPSPHEAGPSGSRSSSRSGSPAESNSSDREGSEPRPPAPSTSTSSRSSSYYRPHTMHIGYPPPRPPPVMLDPNYPPQVAIPTSAARLQHPTWTPPHTAWGPDGSPLPPGYPVPPYYPQPSPYYRSHVMPSSLPPHHMYSEYLPHYPPPHIPYTVHPPLSTVTGAPITPLPPPPRPSHYSDGDISSEESSPSPIEKSRQHRSRSSPSYSAGASSRPNSSVPKSPSDGVSEDEKMNAEAASILKAIIENGAGPDSPRDDDEVMSQPSTEGEGGNHPPSISDISPGKVASPSP</sequence>
<protein>
    <recommendedName>
        <fullName evidence="10">C2H2-type domain-containing protein</fullName>
    </recommendedName>
</protein>
<keyword evidence="5" id="KW-0805">Transcription regulation</keyword>
<keyword evidence="4" id="KW-0862">Zinc</keyword>
<keyword evidence="7" id="KW-0539">Nucleus</keyword>
<feature type="compositionally biased region" description="Low complexity" evidence="9">
    <location>
        <begin position="113"/>
        <end position="132"/>
    </location>
</feature>
<dbReference type="InterPro" id="IPR036236">
    <property type="entry name" value="Znf_C2H2_sf"/>
</dbReference>
<feature type="region of interest" description="Disordered" evidence="9">
    <location>
        <begin position="83"/>
        <end position="219"/>
    </location>
</feature>
<dbReference type="PROSITE" id="PS50157">
    <property type="entry name" value="ZINC_FINGER_C2H2_2"/>
    <property type="match status" value="2"/>
</dbReference>
<dbReference type="Pfam" id="PF00096">
    <property type="entry name" value="zf-C2H2"/>
    <property type="match status" value="2"/>
</dbReference>
<evidence type="ECO:0000256" key="7">
    <source>
        <dbReference type="ARBA" id="ARBA00023242"/>
    </source>
</evidence>
<accession>A0AAW0FZL9</accession>
<evidence type="ECO:0000313" key="12">
    <source>
        <dbReference type="Proteomes" id="UP001385951"/>
    </source>
</evidence>
<feature type="region of interest" description="Disordered" evidence="9">
    <location>
        <begin position="1"/>
        <end position="32"/>
    </location>
</feature>
<keyword evidence="6" id="KW-0804">Transcription</keyword>
<keyword evidence="3 8" id="KW-0863">Zinc-finger</keyword>
<keyword evidence="2" id="KW-0479">Metal-binding</keyword>
<evidence type="ECO:0000313" key="11">
    <source>
        <dbReference type="EMBL" id="KAK7686533.1"/>
    </source>
</evidence>
<dbReference type="Gene3D" id="3.30.160.60">
    <property type="entry name" value="Classic Zinc Finger"/>
    <property type="match status" value="2"/>
</dbReference>
<organism evidence="11 12">
    <name type="scientific">Cerrena zonata</name>
    <dbReference type="NCBI Taxonomy" id="2478898"/>
    <lineage>
        <taxon>Eukaryota</taxon>
        <taxon>Fungi</taxon>
        <taxon>Dikarya</taxon>
        <taxon>Basidiomycota</taxon>
        <taxon>Agaricomycotina</taxon>
        <taxon>Agaricomycetes</taxon>
        <taxon>Polyporales</taxon>
        <taxon>Cerrenaceae</taxon>
        <taxon>Cerrena</taxon>
    </lineage>
</organism>
<comment type="caution">
    <text evidence="11">The sequence shown here is derived from an EMBL/GenBank/DDBJ whole genome shotgun (WGS) entry which is preliminary data.</text>
</comment>
<name>A0AAW0FZL9_9APHY</name>
<gene>
    <name evidence="11" type="ORF">QCA50_010132</name>
</gene>
<dbReference type="InterPro" id="IPR013087">
    <property type="entry name" value="Znf_C2H2_type"/>
</dbReference>
<dbReference type="GO" id="GO:0008270">
    <property type="term" value="F:zinc ion binding"/>
    <property type="evidence" value="ECO:0007669"/>
    <property type="project" value="UniProtKB-KW"/>
</dbReference>
<dbReference type="PANTHER" id="PTHR46179:SF13">
    <property type="entry name" value="C2H2-TYPE DOMAIN-CONTAINING PROTEIN"/>
    <property type="match status" value="1"/>
</dbReference>
<feature type="compositionally biased region" description="Low complexity" evidence="9">
    <location>
        <begin position="147"/>
        <end position="160"/>
    </location>
</feature>
<reference evidence="11 12" key="1">
    <citation type="submission" date="2022-09" db="EMBL/GenBank/DDBJ databases">
        <authorList>
            <person name="Palmer J.M."/>
        </authorList>
    </citation>
    <scope>NUCLEOTIDE SEQUENCE [LARGE SCALE GENOMIC DNA]</scope>
    <source>
        <strain evidence="11 12">DSM 7382</strain>
    </source>
</reference>
<evidence type="ECO:0000256" key="5">
    <source>
        <dbReference type="ARBA" id="ARBA00023015"/>
    </source>
</evidence>
<dbReference type="Proteomes" id="UP001385951">
    <property type="component" value="Unassembled WGS sequence"/>
</dbReference>
<feature type="domain" description="C2H2-type" evidence="10">
    <location>
        <begin position="35"/>
        <end position="63"/>
    </location>
</feature>
<dbReference type="AlphaFoldDB" id="A0AAW0FZL9"/>
<evidence type="ECO:0000256" key="4">
    <source>
        <dbReference type="ARBA" id="ARBA00022833"/>
    </source>
</evidence>
<keyword evidence="12" id="KW-1185">Reference proteome</keyword>
<evidence type="ECO:0000256" key="9">
    <source>
        <dbReference type="SAM" id="MobiDB-lite"/>
    </source>
</evidence>
<feature type="compositionally biased region" description="Basic residues" evidence="9">
    <location>
        <begin position="17"/>
        <end position="27"/>
    </location>
</feature>
<evidence type="ECO:0000256" key="1">
    <source>
        <dbReference type="ARBA" id="ARBA00004123"/>
    </source>
</evidence>
<evidence type="ECO:0000259" key="10">
    <source>
        <dbReference type="PROSITE" id="PS50157"/>
    </source>
</evidence>
<comment type="subcellular location">
    <subcellularLocation>
        <location evidence="1">Nucleus</location>
    </subcellularLocation>
</comment>
<dbReference type="GO" id="GO:0005634">
    <property type="term" value="C:nucleus"/>
    <property type="evidence" value="ECO:0007669"/>
    <property type="project" value="UniProtKB-SubCell"/>
</dbReference>
<feature type="domain" description="C2H2-type" evidence="10">
    <location>
        <begin position="67"/>
        <end position="92"/>
    </location>
</feature>
<evidence type="ECO:0000256" key="6">
    <source>
        <dbReference type="ARBA" id="ARBA00023163"/>
    </source>
</evidence>
<feature type="compositionally biased region" description="Pro residues" evidence="9">
    <location>
        <begin position="167"/>
        <end position="182"/>
    </location>
</feature>
<feature type="region of interest" description="Disordered" evidence="9">
    <location>
        <begin position="259"/>
        <end position="397"/>
    </location>
</feature>
<dbReference type="SUPFAM" id="SSF57667">
    <property type="entry name" value="beta-beta-alpha zinc fingers"/>
    <property type="match status" value="1"/>
</dbReference>
<dbReference type="EMBL" id="JASBNA010000016">
    <property type="protein sequence ID" value="KAK7686533.1"/>
    <property type="molecule type" value="Genomic_DNA"/>
</dbReference>
<evidence type="ECO:0000256" key="2">
    <source>
        <dbReference type="ARBA" id="ARBA00022723"/>
    </source>
</evidence>
<feature type="compositionally biased region" description="Low complexity" evidence="9">
    <location>
        <begin position="310"/>
        <end position="321"/>
    </location>
</feature>
<dbReference type="SMART" id="SM00355">
    <property type="entry name" value="ZnF_C2H2"/>
    <property type="match status" value="2"/>
</dbReference>
<evidence type="ECO:0000256" key="3">
    <source>
        <dbReference type="ARBA" id="ARBA00022771"/>
    </source>
</evidence>